<organism evidence="2 3">
    <name type="scientific">Anaerobacillus alkaliphilus</name>
    <dbReference type="NCBI Taxonomy" id="1548597"/>
    <lineage>
        <taxon>Bacteria</taxon>
        <taxon>Bacillati</taxon>
        <taxon>Bacillota</taxon>
        <taxon>Bacilli</taxon>
        <taxon>Bacillales</taxon>
        <taxon>Bacillaceae</taxon>
        <taxon>Anaerobacillus</taxon>
    </lineage>
</organism>
<dbReference type="AlphaFoldDB" id="A0A4Q0VVT1"/>
<evidence type="ECO:0000313" key="3">
    <source>
        <dbReference type="Proteomes" id="UP000290649"/>
    </source>
</evidence>
<sequence>MNKKLSIEIFTVGISLIALIFSGLSYYNSTQSLKLSYDQHHEQKTPIWLGAYDEEKEVIQFEASNPEIKMQLGHIIFPSSFNLQIGYIAPGDYAYPTTALKAELKKYLQEIIEPSDEHYSVVESFIPVVIQSNYVAHGHAYKIQSIYHLYYIGVVSDENTIPTIDIKGMWFDSHLDPEDDALEEIDEHWEFLNLMG</sequence>
<dbReference type="RefSeq" id="WP_129077640.1">
    <property type="nucleotide sequence ID" value="NZ_QOUX01000026.1"/>
</dbReference>
<gene>
    <name evidence="2" type="ORF">DS745_07525</name>
</gene>
<reference evidence="2 3" key="1">
    <citation type="journal article" date="2019" name="Int. J. Syst. Evol. Microbiol.">
        <title>Anaerobacillus alkaliphilus sp. nov., a novel alkaliphilic and moderately halophilic bacterium.</title>
        <authorList>
            <person name="Borsodi A.K."/>
            <person name="Aszalos J.M."/>
            <person name="Bihari P."/>
            <person name="Nagy I."/>
            <person name="Schumann P."/>
            <person name="Sproer C."/>
            <person name="Kovacs A.L."/>
            <person name="Boka K."/>
            <person name="Dobosy P."/>
            <person name="Ovari M."/>
            <person name="Szili-Kovacs T."/>
            <person name="Toth E."/>
        </authorList>
    </citation>
    <scope>NUCLEOTIDE SEQUENCE [LARGE SCALE GENOMIC DNA]</scope>
    <source>
        <strain evidence="2 3">B16-10</strain>
    </source>
</reference>
<protein>
    <submittedName>
        <fullName evidence="2">Uncharacterized protein</fullName>
    </submittedName>
</protein>
<evidence type="ECO:0000313" key="2">
    <source>
        <dbReference type="EMBL" id="RXJ02230.1"/>
    </source>
</evidence>
<accession>A0A4Q0VVT1</accession>
<name>A0A4Q0VVT1_9BACI</name>
<dbReference type="OrthoDB" id="9854597at2"/>
<keyword evidence="1" id="KW-0812">Transmembrane</keyword>
<proteinExistence type="predicted"/>
<dbReference type="EMBL" id="QOUX01000026">
    <property type="protein sequence ID" value="RXJ02230.1"/>
    <property type="molecule type" value="Genomic_DNA"/>
</dbReference>
<dbReference type="Proteomes" id="UP000290649">
    <property type="component" value="Unassembled WGS sequence"/>
</dbReference>
<evidence type="ECO:0000256" key="1">
    <source>
        <dbReference type="SAM" id="Phobius"/>
    </source>
</evidence>
<comment type="caution">
    <text evidence="2">The sequence shown here is derived from an EMBL/GenBank/DDBJ whole genome shotgun (WGS) entry which is preliminary data.</text>
</comment>
<feature type="transmembrane region" description="Helical" evidence="1">
    <location>
        <begin position="7"/>
        <end position="27"/>
    </location>
</feature>
<keyword evidence="1" id="KW-0472">Membrane</keyword>
<keyword evidence="3" id="KW-1185">Reference proteome</keyword>
<keyword evidence="1" id="KW-1133">Transmembrane helix</keyword>